<keyword evidence="3" id="KW-1185">Reference proteome</keyword>
<dbReference type="EMBL" id="JWLW01000001">
    <property type="protein sequence ID" value="KHT57865.1"/>
    <property type="molecule type" value="Genomic_DNA"/>
</dbReference>
<feature type="transmembrane region" description="Helical" evidence="1">
    <location>
        <begin position="195"/>
        <end position="214"/>
    </location>
</feature>
<keyword evidence="1" id="KW-1133">Transmembrane helix</keyword>
<keyword evidence="1" id="KW-0812">Transmembrane</keyword>
<gene>
    <name evidence="2" type="ORF">RJ41_00600</name>
</gene>
<keyword evidence="1" id="KW-0472">Membrane</keyword>
<feature type="transmembrane region" description="Helical" evidence="1">
    <location>
        <begin position="287"/>
        <end position="308"/>
    </location>
</feature>
<feature type="transmembrane region" description="Helical" evidence="1">
    <location>
        <begin position="163"/>
        <end position="183"/>
    </location>
</feature>
<evidence type="ECO:0000313" key="3">
    <source>
        <dbReference type="Proteomes" id="UP000031197"/>
    </source>
</evidence>
<organism evidence="2 3">
    <name type="scientific">Alteromonas marina</name>
    <dbReference type="NCBI Taxonomy" id="203795"/>
    <lineage>
        <taxon>Bacteria</taxon>
        <taxon>Pseudomonadati</taxon>
        <taxon>Pseudomonadota</taxon>
        <taxon>Gammaproteobacteria</taxon>
        <taxon>Alteromonadales</taxon>
        <taxon>Alteromonadaceae</taxon>
        <taxon>Alteromonas/Salinimonas group</taxon>
        <taxon>Alteromonas</taxon>
    </lineage>
</organism>
<feature type="transmembrane region" description="Helical" evidence="1">
    <location>
        <begin position="121"/>
        <end position="142"/>
    </location>
</feature>
<evidence type="ECO:0000313" key="2">
    <source>
        <dbReference type="EMBL" id="KHT57865.1"/>
    </source>
</evidence>
<comment type="caution">
    <text evidence="2">The sequence shown here is derived from an EMBL/GenBank/DDBJ whole genome shotgun (WGS) entry which is preliminary data.</text>
</comment>
<reference evidence="2 3" key="1">
    <citation type="submission" date="2014-12" db="EMBL/GenBank/DDBJ databases">
        <title>Genome sequencing of Alteromonas marina AD001.</title>
        <authorList>
            <person name="Adrian T.G.S."/>
            <person name="Chan K.G."/>
        </authorList>
    </citation>
    <scope>NUCLEOTIDE SEQUENCE [LARGE SCALE GENOMIC DNA]</scope>
    <source>
        <strain evidence="2 3">AD001</strain>
    </source>
</reference>
<name>A0A0B3ZHE5_9ALTE</name>
<dbReference type="AlphaFoldDB" id="A0A0B3ZHE5"/>
<proteinExistence type="predicted"/>
<sequence>MLGVNYYLGFISFDFQVTSLAARDAATALIAPLLVAFAWWASYKTLYSSAFYLSFLLSHRRKKSRVRLAETLRLTFLSQLLKAFPYIFVCALLVSSGYVFSQGIADKITEQPKRVVLLLQAIPMWLTGLSLFSSNIIVLRFIKRHLQKHFRVRLFEMEEMMPLCKLVLHNFCLSSILLALYSITFLFVEVPLTDAVLLSVISLLIVLLLFQPILEVHSVVAKRRSLALARINDSLKTEISPEKRVSETRRLVDDDTRLQFISDLLTVRTEMERAPSWPLTLPFTLKILVLILLPMLSWTGAGLMSQLIKVIL</sequence>
<evidence type="ECO:0000256" key="1">
    <source>
        <dbReference type="SAM" id="Phobius"/>
    </source>
</evidence>
<feature type="transmembrane region" description="Helical" evidence="1">
    <location>
        <begin position="83"/>
        <end position="101"/>
    </location>
</feature>
<accession>A0A0B3ZHE5</accession>
<dbReference type="Proteomes" id="UP000031197">
    <property type="component" value="Unassembled WGS sequence"/>
</dbReference>
<protein>
    <submittedName>
        <fullName evidence="2">Uncharacterized protein</fullName>
    </submittedName>
</protein>
<feature type="transmembrane region" description="Helical" evidence="1">
    <location>
        <begin position="37"/>
        <end position="57"/>
    </location>
</feature>